<proteinExistence type="predicted"/>
<accession>A0A5N7CA66</accession>
<protein>
    <submittedName>
        <fullName evidence="1">Uncharacterized protein</fullName>
    </submittedName>
</protein>
<dbReference type="EMBL" id="ML735251">
    <property type="protein sequence ID" value="KAE8390839.1"/>
    <property type="molecule type" value="Genomic_DNA"/>
</dbReference>
<dbReference type="Proteomes" id="UP000326877">
    <property type="component" value="Unassembled WGS sequence"/>
</dbReference>
<organism evidence="1">
    <name type="scientific">Petromyces alliaceus</name>
    <name type="common">Aspergillus alliaceus</name>
    <dbReference type="NCBI Taxonomy" id="209559"/>
    <lineage>
        <taxon>Eukaryota</taxon>
        <taxon>Fungi</taxon>
        <taxon>Dikarya</taxon>
        <taxon>Ascomycota</taxon>
        <taxon>Pezizomycotina</taxon>
        <taxon>Eurotiomycetes</taxon>
        <taxon>Eurotiomycetidae</taxon>
        <taxon>Eurotiales</taxon>
        <taxon>Aspergillaceae</taxon>
        <taxon>Aspergillus</taxon>
        <taxon>Aspergillus subgen. Circumdati</taxon>
    </lineage>
</organism>
<evidence type="ECO:0000313" key="1">
    <source>
        <dbReference type="EMBL" id="KAE8390839.1"/>
    </source>
</evidence>
<gene>
    <name evidence="1" type="ORF">BDV23DRAFT_154504</name>
</gene>
<reference evidence="1" key="1">
    <citation type="submission" date="2019-04" db="EMBL/GenBank/DDBJ databases">
        <title>Friends and foes A comparative genomics studyof 23 Aspergillus species from section Flavi.</title>
        <authorList>
            <consortium name="DOE Joint Genome Institute"/>
            <person name="Kjaerbolling I."/>
            <person name="Vesth T."/>
            <person name="Frisvad J.C."/>
            <person name="Nybo J.L."/>
            <person name="Theobald S."/>
            <person name="Kildgaard S."/>
            <person name="Isbrandt T."/>
            <person name="Kuo A."/>
            <person name="Sato A."/>
            <person name="Lyhne E.K."/>
            <person name="Kogle M.E."/>
            <person name="Wiebenga A."/>
            <person name="Kun R.S."/>
            <person name="Lubbers R.J."/>
            <person name="Makela M.R."/>
            <person name="Barry K."/>
            <person name="Chovatia M."/>
            <person name="Clum A."/>
            <person name="Daum C."/>
            <person name="Haridas S."/>
            <person name="He G."/>
            <person name="LaButti K."/>
            <person name="Lipzen A."/>
            <person name="Mondo S."/>
            <person name="Riley R."/>
            <person name="Salamov A."/>
            <person name="Simmons B.A."/>
            <person name="Magnuson J.K."/>
            <person name="Henrissat B."/>
            <person name="Mortensen U.H."/>
            <person name="Larsen T.O."/>
            <person name="Devries R.P."/>
            <person name="Grigoriev I.V."/>
            <person name="Machida M."/>
            <person name="Baker S.E."/>
            <person name="Andersen M.R."/>
        </authorList>
    </citation>
    <scope>NUCLEOTIDE SEQUENCE [LARGE SCALE GENOMIC DNA]</scope>
    <source>
        <strain evidence="1">IBT 14317</strain>
    </source>
</reference>
<dbReference type="AlphaFoldDB" id="A0A5N6FCC9"/>
<name>A0A5N6FCC9_PETAA</name>
<sequence>MDDLLLQLSLAVYANNRRHRERDPLPDAIQSSTTFVSFSSPWGECRCLLRELTIMIFLGGSFLLRGTWNPE</sequence>
<accession>A0A5N6FCC9</accession>